<dbReference type="PANTHER" id="PTHR33116">
    <property type="entry name" value="REVERSE TRANSCRIPTASE ZINC-BINDING DOMAIN-CONTAINING PROTEIN-RELATED-RELATED"/>
    <property type="match status" value="1"/>
</dbReference>
<accession>A0AAW2WEM1</accession>
<sequence length="86" mass="9596">MVDKHAKYLGLPAVMGSSKGEVFSSSNDRIWRKTQSWSARQLSQAGRAVLIKSVLQAIPSYVMSCLKLSDGLLLDIESMMANFFWI</sequence>
<comment type="caution">
    <text evidence="1">The sequence shown here is derived from an EMBL/GenBank/DDBJ whole genome shotgun (WGS) entry which is preliminary data.</text>
</comment>
<name>A0AAW2WEM1_9LAMI</name>
<dbReference type="PANTHER" id="PTHR33116:SF86">
    <property type="entry name" value="REVERSE TRANSCRIPTASE DOMAIN-CONTAINING PROTEIN"/>
    <property type="match status" value="1"/>
</dbReference>
<dbReference type="EMBL" id="JACGWN010000008">
    <property type="protein sequence ID" value="KAL0440229.1"/>
    <property type="molecule type" value="Genomic_DNA"/>
</dbReference>
<gene>
    <name evidence="1" type="ORF">Slati_2505900</name>
</gene>
<organism evidence="1">
    <name type="scientific">Sesamum latifolium</name>
    <dbReference type="NCBI Taxonomy" id="2727402"/>
    <lineage>
        <taxon>Eukaryota</taxon>
        <taxon>Viridiplantae</taxon>
        <taxon>Streptophyta</taxon>
        <taxon>Embryophyta</taxon>
        <taxon>Tracheophyta</taxon>
        <taxon>Spermatophyta</taxon>
        <taxon>Magnoliopsida</taxon>
        <taxon>eudicotyledons</taxon>
        <taxon>Gunneridae</taxon>
        <taxon>Pentapetalae</taxon>
        <taxon>asterids</taxon>
        <taxon>lamiids</taxon>
        <taxon>Lamiales</taxon>
        <taxon>Pedaliaceae</taxon>
        <taxon>Sesamum</taxon>
    </lineage>
</organism>
<reference evidence="1" key="1">
    <citation type="submission" date="2020-06" db="EMBL/GenBank/DDBJ databases">
        <authorList>
            <person name="Li T."/>
            <person name="Hu X."/>
            <person name="Zhang T."/>
            <person name="Song X."/>
            <person name="Zhang H."/>
            <person name="Dai N."/>
            <person name="Sheng W."/>
            <person name="Hou X."/>
            <person name="Wei L."/>
        </authorList>
    </citation>
    <scope>NUCLEOTIDE SEQUENCE</scope>
    <source>
        <strain evidence="1">KEN1</strain>
        <tissue evidence="1">Leaf</tissue>
    </source>
</reference>
<dbReference type="AlphaFoldDB" id="A0AAW2WEM1"/>
<proteinExistence type="predicted"/>
<evidence type="ECO:0000313" key="1">
    <source>
        <dbReference type="EMBL" id="KAL0440229.1"/>
    </source>
</evidence>
<protein>
    <submittedName>
        <fullName evidence="1">Uncharacterized protein</fullName>
    </submittedName>
</protein>
<reference evidence="1" key="2">
    <citation type="journal article" date="2024" name="Plant">
        <title>Genomic evolution and insights into agronomic trait innovations of Sesamum species.</title>
        <authorList>
            <person name="Miao H."/>
            <person name="Wang L."/>
            <person name="Qu L."/>
            <person name="Liu H."/>
            <person name="Sun Y."/>
            <person name="Le M."/>
            <person name="Wang Q."/>
            <person name="Wei S."/>
            <person name="Zheng Y."/>
            <person name="Lin W."/>
            <person name="Duan Y."/>
            <person name="Cao H."/>
            <person name="Xiong S."/>
            <person name="Wang X."/>
            <person name="Wei L."/>
            <person name="Li C."/>
            <person name="Ma Q."/>
            <person name="Ju M."/>
            <person name="Zhao R."/>
            <person name="Li G."/>
            <person name="Mu C."/>
            <person name="Tian Q."/>
            <person name="Mei H."/>
            <person name="Zhang T."/>
            <person name="Gao T."/>
            <person name="Zhang H."/>
        </authorList>
    </citation>
    <scope>NUCLEOTIDE SEQUENCE</scope>
    <source>
        <strain evidence="1">KEN1</strain>
    </source>
</reference>